<feature type="transmembrane region" description="Helical" evidence="1">
    <location>
        <begin position="159"/>
        <end position="178"/>
    </location>
</feature>
<dbReference type="EMBL" id="MHQI01000058">
    <property type="protein sequence ID" value="OGZ98721.1"/>
    <property type="molecule type" value="Genomic_DNA"/>
</dbReference>
<dbReference type="STRING" id="1802270.A3C07_00335"/>
<proteinExistence type="predicted"/>
<keyword evidence="1" id="KW-0812">Transmembrane</keyword>
<feature type="transmembrane region" description="Helical" evidence="1">
    <location>
        <begin position="209"/>
        <end position="226"/>
    </location>
</feature>
<feature type="transmembrane region" description="Helical" evidence="1">
    <location>
        <begin position="546"/>
        <end position="566"/>
    </location>
</feature>
<feature type="transmembrane region" description="Helical" evidence="1">
    <location>
        <begin position="130"/>
        <end position="153"/>
    </location>
</feature>
<feature type="transmembrane region" description="Helical" evidence="1">
    <location>
        <begin position="289"/>
        <end position="307"/>
    </location>
</feature>
<keyword evidence="1" id="KW-0472">Membrane</keyword>
<dbReference type="PANTHER" id="PTHR38434">
    <property type="entry name" value="BLL2549 PROTEIN"/>
    <property type="match status" value="1"/>
</dbReference>
<evidence type="ECO:0008006" key="4">
    <source>
        <dbReference type="Google" id="ProtNLM"/>
    </source>
</evidence>
<reference evidence="2 3" key="1">
    <citation type="journal article" date="2016" name="Nat. Commun.">
        <title>Thousands of microbial genomes shed light on interconnected biogeochemical processes in an aquifer system.</title>
        <authorList>
            <person name="Anantharaman K."/>
            <person name="Brown C.T."/>
            <person name="Hug L.A."/>
            <person name="Sharon I."/>
            <person name="Castelle C.J."/>
            <person name="Probst A.J."/>
            <person name="Thomas B.C."/>
            <person name="Singh A."/>
            <person name="Wilkins M.J."/>
            <person name="Karaoz U."/>
            <person name="Brodie E.L."/>
            <person name="Williams K.H."/>
            <person name="Hubbard S.S."/>
            <person name="Banfield J.F."/>
        </authorList>
    </citation>
    <scope>NUCLEOTIDE SEQUENCE [LARGE SCALE GENOMIC DNA]</scope>
</reference>
<feature type="transmembrane region" description="Helical" evidence="1">
    <location>
        <begin position="395"/>
        <end position="411"/>
    </location>
</feature>
<feature type="transmembrane region" description="Helical" evidence="1">
    <location>
        <begin position="257"/>
        <end position="277"/>
    </location>
</feature>
<feature type="transmembrane region" description="Helical" evidence="1">
    <location>
        <begin position="465"/>
        <end position="489"/>
    </location>
</feature>
<gene>
    <name evidence="2" type="ORF">A3C07_00335</name>
</gene>
<evidence type="ECO:0000313" key="3">
    <source>
        <dbReference type="Proteomes" id="UP000179023"/>
    </source>
</evidence>
<feature type="transmembrane region" description="Helical" evidence="1">
    <location>
        <begin position="103"/>
        <end position="123"/>
    </location>
</feature>
<dbReference type="Pfam" id="PF10101">
    <property type="entry name" value="DUF2339"/>
    <property type="match status" value="2"/>
</dbReference>
<feature type="transmembrane region" description="Helical" evidence="1">
    <location>
        <begin position="600"/>
        <end position="618"/>
    </location>
</feature>
<feature type="transmembrane region" description="Helical" evidence="1">
    <location>
        <begin position="345"/>
        <end position="363"/>
    </location>
</feature>
<feature type="transmembrane region" description="Helical" evidence="1">
    <location>
        <begin position="233"/>
        <end position="251"/>
    </location>
</feature>
<dbReference type="AlphaFoldDB" id="A0A1G2KJN4"/>
<evidence type="ECO:0000313" key="2">
    <source>
        <dbReference type="EMBL" id="OGZ98721.1"/>
    </source>
</evidence>
<dbReference type="PANTHER" id="PTHR38434:SF1">
    <property type="entry name" value="BLL2549 PROTEIN"/>
    <property type="match status" value="1"/>
</dbReference>
<feature type="transmembrane region" description="Helical" evidence="1">
    <location>
        <begin position="573"/>
        <end position="594"/>
    </location>
</feature>
<feature type="transmembrane region" description="Helical" evidence="1">
    <location>
        <begin position="431"/>
        <end position="453"/>
    </location>
</feature>
<dbReference type="InterPro" id="IPR019286">
    <property type="entry name" value="DUF2339_TM"/>
</dbReference>
<organism evidence="2 3">
    <name type="scientific">Candidatus Sungbacteria bacterium RIFCSPHIGHO2_02_FULL_47_11</name>
    <dbReference type="NCBI Taxonomy" id="1802270"/>
    <lineage>
        <taxon>Bacteria</taxon>
        <taxon>Candidatus Sungiibacteriota</taxon>
    </lineage>
</organism>
<comment type="caution">
    <text evidence="2">The sequence shown here is derived from an EMBL/GenBank/DDBJ whole genome shotgun (WGS) entry which is preliminary data.</text>
</comment>
<feature type="transmembrane region" description="Helical" evidence="1">
    <location>
        <begin position="369"/>
        <end position="388"/>
    </location>
</feature>
<protein>
    <recommendedName>
        <fullName evidence="4">DUF2339 domain-containing protein</fullName>
    </recommendedName>
</protein>
<accession>A0A1G2KJN4</accession>
<keyword evidence="1" id="KW-1133">Transmembrane helix</keyword>
<name>A0A1G2KJN4_9BACT</name>
<feature type="transmembrane region" description="Helical" evidence="1">
    <location>
        <begin position="183"/>
        <end position="203"/>
    </location>
</feature>
<sequence length="632" mass="70379">MDEILKKIESLEQRIFEVERRLGAPGVLPSAEPPLPPAYIGEKPVQKQWWNIPSTREVLGGERKNVESYIGRWVLGAIGVVAVVFGASFFLKYAFESDLIGEVGRVMLGVFGGLVFIGLGEWLRSRFAKYSYILSAGGLALLYLSVYGAFWFYELISQGAAFGFMIAVTVFGVVLSLWADALILAALSSATGFLVPFLLSTGVANDFGFFSYLVVLNLGILAVAFFKKWHPLTLVGFVGTVLNFASWYGGYYESEKLFFTIYILGIFFTVYLLTGFFANIATRKMSDSADLFVLTINPVWTFGWYYFLLKPQYEDSLGFVAVGFGALYILFAYCASVMRREDVRLTLFLGAIAVVFLTVAVPLQLEGNAITIAWAAEAAVLFVLGVFLKNKGMRIFSLGVFAIALIRLFAFDSDIQNVVDFVPIFNARFFTYFMTIAAAAIMGYTAYAGQELLSAFEGGKSGKAVLGFLGAVINILVLAAVTLDIFTFFEARLIEAGEQFQERAVLEAPARVPQTKPGYEYDYSYQQRTSFYASDGYRSILNQRNASISVFWTILAVILITLGMLYRNAYLRWSALILFGVTIVKVFILDLAGLKTPYRIISFMALGIILLLASYLYFRYQKRLEETQRAVL</sequence>
<feature type="transmembrane region" description="Helical" evidence="1">
    <location>
        <begin position="319"/>
        <end position="338"/>
    </location>
</feature>
<feature type="transmembrane region" description="Helical" evidence="1">
    <location>
        <begin position="73"/>
        <end position="91"/>
    </location>
</feature>
<dbReference type="Proteomes" id="UP000179023">
    <property type="component" value="Unassembled WGS sequence"/>
</dbReference>
<evidence type="ECO:0000256" key="1">
    <source>
        <dbReference type="SAM" id="Phobius"/>
    </source>
</evidence>